<accession>A0A7W6D7R3</accession>
<keyword evidence="3" id="KW-1185">Reference proteome</keyword>
<name>A0A7W6D7R3_9HYPH</name>
<dbReference type="EMBL" id="JACIEE010000007">
    <property type="protein sequence ID" value="MBB3978278.1"/>
    <property type="molecule type" value="Genomic_DNA"/>
</dbReference>
<dbReference type="RefSeq" id="WP_246422741.1">
    <property type="nucleotide sequence ID" value="NZ_JACIEE010000007.1"/>
</dbReference>
<comment type="caution">
    <text evidence="2">The sequence shown here is derived from an EMBL/GenBank/DDBJ whole genome shotgun (WGS) entry which is preliminary data.</text>
</comment>
<dbReference type="AlphaFoldDB" id="A0A7W6D7R3"/>
<feature type="signal peptide" evidence="1">
    <location>
        <begin position="1"/>
        <end position="25"/>
    </location>
</feature>
<evidence type="ECO:0000313" key="3">
    <source>
        <dbReference type="Proteomes" id="UP000574761"/>
    </source>
</evidence>
<feature type="chain" id="PRO_5031117895" evidence="1">
    <location>
        <begin position="26"/>
        <end position="239"/>
    </location>
</feature>
<protein>
    <submittedName>
        <fullName evidence="2">Uncharacterized protein</fullName>
    </submittedName>
</protein>
<evidence type="ECO:0000256" key="1">
    <source>
        <dbReference type="SAM" id="SignalP"/>
    </source>
</evidence>
<proteinExistence type="predicted"/>
<gene>
    <name evidence="2" type="ORF">GGQ64_003512</name>
</gene>
<dbReference type="Proteomes" id="UP000574761">
    <property type="component" value="Unassembled WGS sequence"/>
</dbReference>
<sequence>MKYSTRILSLTILFGAAGAAVAAVAAGSAAAQDAISAPAQKTVGAHSQQMVPSLAVINSGGASLADGKLTMTNFGPSTIVFADRPVRAAGHVPTAQFIGQWDEGKDSFAKDPPNATISVFGRDGQSVQDAVVVLKAPKLEGNVLTFDVSVLEGEIAGADGPASLFIDWFAARGPHGGAVVAGGGWRHAPVWHGGWYAHPAYYGAGVAAGAAIGAAAVAARPYYYAPPPPCGYYPYPPCY</sequence>
<keyword evidence="1" id="KW-0732">Signal</keyword>
<reference evidence="2 3" key="1">
    <citation type="submission" date="2020-08" db="EMBL/GenBank/DDBJ databases">
        <title>Genomic Encyclopedia of Type Strains, Phase IV (KMG-IV): sequencing the most valuable type-strain genomes for metagenomic binning, comparative biology and taxonomic classification.</title>
        <authorList>
            <person name="Goeker M."/>
        </authorList>
    </citation>
    <scope>NUCLEOTIDE SEQUENCE [LARGE SCALE GENOMIC DNA]</scope>
    <source>
        <strain evidence="2 3">DSM 100211</strain>
    </source>
</reference>
<organism evidence="2 3">
    <name type="scientific">Mycoplana azooxidifex</name>
    <dbReference type="NCBI Taxonomy" id="1636188"/>
    <lineage>
        <taxon>Bacteria</taxon>
        <taxon>Pseudomonadati</taxon>
        <taxon>Pseudomonadota</taxon>
        <taxon>Alphaproteobacteria</taxon>
        <taxon>Hyphomicrobiales</taxon>
        <taxon>Rhizobiaceae</taxon>
        <taxon>Mycoplana</taxon>
    </lineage>
</organism>
<evidence type="ECO:0000313" key="2">
    <source>
        <dbReference type="EMBL" id="MBB3978278.1"/>
    </source>
</evidence>